<keyword evidence="6" id="KW-1185">Reference proteome</keyword>
<evidence type="ECO:0000256" key="2">
    <source>
        <dbReference type="ARBA" id="ARBA00008520"/>
    </source>
</evidence>
<organism evidence="5 6">
    <name type="scientific">Kribbella yunnanensis</name>
    <dbReference type="NCBI Taxonomy" id="190194"/>
    <lineage>
        <taxon>Bacteria</taxon>
        <taxon>Bacillati</taxon>
        <taxon>Actinomycetota</taxon>
        <taxon>Actinomycetes</taxon>
        <taxon>Propionibacteriales</taxon>
        <taxon>Kribbellaceae</taxon>
        <taxon>Kribbella</taxon>
    </lineage>
</organism>
<keyword evidence="3" id="KW-0813">Transport</keyword>
<keyword evidence="4" id="KW-0732">Signal</keyword>
<proteinExistence type="inferred from homology"/>
<dbReference type="InterPro" id="IPR006059">
    <property type="entry name" value="SBP"/>
</dbReference>
<name>A0ABN2IVM0_9ACTN</name>
<dbReference type="RefSeq" id="WP_344162320.1">
    <property type="nucleotide sequence ID" value="NZ_BAAANF010000023.1"/>
</dbReference>
<reference evidence="5 6" key="1">
    <citation type="journal article" date="2019" name="Int. J. Syst. Evol. Microbiol.">
        <title>The Global Catalogue of Microorganisms (GCM) 10K type strain sequencing project: providing services to taxonomists for standard genome sequencing and annotation.</title>
        <authorList>
            <consortium name="The Broad Institute Genomics Platform"/>
            <consortium name="The Broad Institute Genome Sequencing Center for Infectious Disease"/>
            <person name="Wu L."/>
            <person name="Ma J."/>
        </authorList>
    </citation>
    <scope>NUCLEOTIDE SEQUENCE [LARGE SCALE GENOMIC DNA]</scope>
    <source>
        <strain evidence="5 6">JCM 14307</strain>
    </source>
</reference>
<protein>
    <submittedName>
        <fullName evidence="5">Sugar ABC transporter substrate-binding protein</fullName>
    </submittedName>
</protein>
<evidence type="ECO:0000313" key="6">
    <source>
        <dbReference type="Proteomes" id="UP001500280"/>
    </source>
</evidence>
<comment type="similarity">
    <text evidence="2">Belongs to the bacterial solute-binding protein 1 family.</text>
</comment>
<dbReference type="Gene3D" id="3.40.190.10">
    <property type="entry name" value="Periplasmic binding protein-like II"/>
    <property type="match status" value="1"/>
</dbReference>
<dbReference type="EMBL" id="BAAANF010000023">
    <property type="protein sequence ID" value="GAA1712668.1"/>
    <property type="molecule type" value="Genomic_DNA"/>
</dbReference>
<comment type="caution">
    <text evidence="5">The sequence shown here is derived from an EMBL/GenBank/DDBJ whole genome shotgun (WGS) entry which is preliminary data.</text>
</comment>
<dbReference type="InterPro" id="IPR050490">
    <property type="entry name" value="Bact_solute-bd_prot1"/>
</dbReference>
<dbReference type="InterPro" id="IPR006311">
    <property type="entry name" value="TAT_signal"/>
</dbReference>
<dbReference type="Proteomes" id="UP001500280">
    <property type="component" value="Unassembled WGS sequence"/>
</dbReference>
<accession>A0ABN2IVM0</accession>
<dbReference type="Pfam" id="PF01547">
    <property type="entry name" value="SBP_bac_1"/>
    <property type="match status" value="1"/>
</dbReference>
<dbReference type="PROSITE" id="PS51318">
    <property type="entry name" value="TAT"/>
    <property type="match status" value="1"/>
</dbReference>
<evidence type="ECO:0000256" key="1">
    <source>
        <dbReference type="ARBA" id="ARBA00004196"/>
    </source>
</evidence>
<dbReference type="PANTHER" id="PTHR43649">
    <property type="entry name" value="ARABINOSE-BINDING PROTEIN-RELATED"/>
    <property type="match status" value="1"/>
</dbReference>
<evidence type="ECO:0000256" key="3">
    <source>
        <dbReference type="ARBA" id="ARBA00022448"/>
    </source>
</evidence>
<evidence type="ECO:0000256" key="4">
    <source>
        <dbReference type="ARBA" id="ARBA00022729"/>
    </source>
</evidence>
<gene>
    <name evidence="5" type="ORF">GCM10009745_71120</name>
</gene>
<dbReference type="PANTHER" id="PTHR43649:SF31">
    <property type="entry name" value="SN-GLYCEROL-3-PHOSPHATE-BINDING PERIPLASMIC PROTEIN UGPB"/>
    <property type="match status" value="1"/>
</dbReference>
<dbReference type="SUPFAM" id="SSF53850">
    <property type="entry name" value="Periplasmic binding protein-like II"/>
    <property type="match status" value="1"/>
</dbReference>
<sequence length="453" mass="48519">MKNPLRSTNLSRRTLLRGTGAAVVAGGLAACAPGNTTGGSPLSSVNVSTPPAGEITIWDRTGDLYKVFGKAIASFTAKYPQVKVNHLAVDIGAKLPATLISGAGVPDGAFYDDALLAGVAPHLHDLSQLIAPYKSDIAPYKLGVVTVDGKVIAVPWDLDPGLLFYREDIVAQAGVDPAGLTTYDALLDAARAVREKSPKARPIHLENDQFLAQLWIDMFANQQGGAMVDADGKLTIDSDPYRTTLTWLDKVRSEGLGTLAKYTQPTDLQTQDNGTQVFVPWAQWFAFAPQQLLKASKGKWRATTLPAWQTGGARAGVMGGSSFVIPAKAKNPELAWRLYEHLVFSKEGYTTVYGPNEIYPGGLNTSIPSYLKALDPNVPLFKPIDALGGQDLWKIAVEAGKQVPGGYTVPTWWGKAVDYFGVNVQKLLAGQMTPDEVLKTSASQIQKNLMGPS</sequence>
<evidence type="ECO:0000313" key="5">
    <source>
        <dbReference type="EMBL" id="GAA1712668.1"/>
    </source>
</evidence>
<comment type="subcellular location">
    <subcellularLocation>
        <location evidence="1">Cell envelope</location>
    </subcellularLocation>
</comment>
<dbReference type="PROSITE" id="PS51257">
    <property type="entry name" value="PROKAR_LIPOPROTEIN"/>
    <property type="match status" value="1"/>
</dbReference>